<proteinExistence type="inferred from homology"/>
<reference evidence="14" key="1">
    <citation type="submission" date="2022-01" db="EMBL/GenBank/DDBJ databases">
        <authorList>
            <person name="Braso-Vives M."/>
        </authorList>
    </citation>
    <scope>NUCLEOTIDE SEQUENCE</scope>
</reference>
<dbReference type="PANTHER" id="PTHR23429:SF0">
    <property type="entry name" value="GLUCOSE-6-PHOSPHATE 1-DEHYDROGENASE"/>
    <property type="match status" value="1"/>
</dbReference>
<dbReference type="Pfam" id="PF00479">
    <property type="entry name" value="G6PD_N"/>
    <property type="match status" value="1"/>
</dbReference>
<dbReference type="HAMAP" id="MF_00966">
    <property type="entry name" value="G6PD"/>
    <property type="match status" value="1"/>
</dbReference>
<comment type="subcellular location">
    <subcellularLocation>
        <location evidence="1">Cytoplasm</location>
        <location evidence="1">Cytosol</location>
    </subcellularLocation>
</comment>
<dbReference type="EC" id="1.1.1.49" evidence="10"/>
<dbReference type="InterPro" id="IPR022674">
    <property type="entry name" value="G6P_DH_NAD-bd"/>
</dbReference>
<evidence type="ECO:0000259" key="12">
    <source>
        <dbReference type="Pfam" id="PF00479"/>
    </source>
</evidence>
<dbReference type="Pfam" id="PF02781">
    <property type="entry name" value="G6PD_C"/>
    <property type="match status" value="1"/>
</dbReference>
<dbReference type="InterPro" id="IPR019796">
    <property type="entry name" value="G6P_DH_AS"/>
</dbReference>
<dbReference type="SUPFAM" id="SSF55347">
    <property type="entry name" value="Glyceraldehyde-3-phosphate dehydrogenase-like, C-terminal domain"/>
    <property type="match status" value="1"/>
</dbReference>
<evidence type="ECO:0000256" key="6">
    <source>
        <dbReference type="ARBA" id="ARBA00022857"/>
    </source>
</evidence>
<evidence type="ECO:0000256" key="5">
    <source>
        <dbReference type="ARBA" id="ARBA00022526"/>
    </source>
</evidence>
<dbReference type="SMR" id="A0A8K0EX66"/>
<feature type="region of interest" description="Disordered" evidence="11">
    <location>
        <begin position="1"/>
        <end position="49"/>
    </location>
</feature>
<keyword evidence="5 10" id="KW-0313">Glucose metabolism</keyword>
<keyword evidence="6 10" id="KW-0521">NADP</keyword>
<evidence type="ECO:0000256" key="9">
    <source>
        <dbReference type="ARBA" id="ARBA00047696"/>
    </source>
</evidence>
<dbReference type="GO" id="GO:0009051">
    <property type="term" value="P:pentose-phosphate shunt, oxidative branch"/>
    <property type="evidence" value="ECO:0007669"/>
    <property type="project" value="TreeGrafter"/>
</dbReference>
<dbReference type="Gene3D" id="3.30.360.10">
    <property type="entry name" value="Dihydrodipicolinate Reductase, domain 2"/>
    <property type="match status" value="1"/>
</dbReference>
<name>A0A8K0EX66_BRALA</name>
<dbReference type="SUPFAM" id="SSF51735">
    <property type="entry name" value="NAD(P)-binding Rossmann-fold domains"/>
    <property type="match status" value="1"/>
</dbReference>
<evidence type="ECO:0000256" key="3">
    <source>
        <dbReference type="ARBA" id="ARBA00009975"/>
    </source>
</evidence>
<evidence type="ECO:0000256" key="11">
    <source>
        <dbReference type="SAM" id="MobiDB-lite"/>
    </source>
</evidence>
<evidence type="ECO:0000259" key="13">
    <source>
        <dbReference type="Pfam" id="PF02781"/>
    </source>
</evidence>
<comment type="similarity">
    <text evidence="3 10">Belongs to the glucose-6-phosphate dehydrogenase family.</text>
</comment>
<evidence type="ECO:0000256" key="10">
    <source>
        <dbReference type="RuleBase" id="RU362120"/>
    </source>
</evidence>
<evidence type="ECO:0000256" key="2">
    <source>
        <dbReference type="ARBA" id="ARBA00004937"/>
    </source>
</evidence>
<comment type="catalytic activity">
    <reaction evidence="9">
        <text>D-glucose 6-phosphate + NADP(+) = 6-phospho-D-glucono-1,5-lactone + NADPH + H(+)</text>
        <dbReference type="Rhea" id="RHEA:15841"/>
        <dbReference type="ChEBI" id="CHEBI:15378"/>
        <dbReference type="ChEBI" id="CHEBI:57783"/>
        <dbReference type="ChEBI" id="CHEBI:57955"/>
        <dbReference type="ChEBI" id="CHEBI:58349"/>
        <dbReference type="ChEBI" id="CHEBI:61548"/>
        <dbReference type="EC" id="1.1.1.49"/>
    </reaction>
    <physiologicalReaction direction="left-to-right" evidence="9">
        <dbReference type="Rhea" id="RHEA:15842"/>
    </physiologicalReaction>
</comment>
<dbReference type="PRINTS" id="PR00079">
    <property type="entry name" value="G6PDHDRGNASE"/>
</dbReference>
<dbReference type="Proteomes" id="UP000838412">
    <property type="component" value="Chromosome 5"/>
</dbReference>
<keyword evidence="7 10" id="KW-0560">Oxidoreductase</keyword>
<evidence type="ECO:0000256" key="1">
    <source>
        <dbReference type="ARBA" id="ARBA00004514"/>
    </source>
</evidence>
<comment type="pathway">
    <text evidence="2 10">Carbohydrate degradation; pentose phosphate pathway; D-ribulose 5-phosphate from D-glucose 6-phosphate (oxidative stage): step 1/3.</text>
</comment>
<dbReference type="FunFam" id="3.30.360.10:FF:000013">
    <property type="entry name" value="Glucose-6-phosphate 1-dehydrogenase"/>
    <property type="match status" value="1"/>
</dbReference>
<comment type="function">
    <text evidence="10">Catalyzes the rate-limiting step of the oxidative pentose-phosphate pathway, which represents a route for the dissimilation of carbohydrates besides glycolysis.</text>
</comment>
<dbReference type="GO" id="GO:0005829">
    <property type="term" value="C:cytosol"/>
    <property type="evidence" value="ECO:0007669"/>
    <property type="project" value="UniProtKB-SubCell"/>
</dbReference>
<protein>
    <recommendedName>
        <fullName evidence="10">Glucose-6-phosphate 1-dehydrogenase</fullName>
        <ecNumber evidence="10">1.1.1.49</ecNumber>
    </recommendedName>
</protein>
<dbReference type="NCBIfam" id="TIGR00871">
    <property type="entry name" value="zwf"/>
    <property type="match status" value="1"/>
</dbReference>
<evidence type="ECO:0000256" key="4">
    <source>
        <dbReference type="ARBA" id="ARBA00022490"/>
    </source>
</evidence>
<dbReference type="Gene3D" id="3.40.50.720">
    <property type="entry name" value="NAD(P)-binding Rossmann-like Domain"/>
    <property type="match status" value="1"/>
</dbReference>
<dbReference type="InterPro" id="IPR036291">
    <property type="entry name" value="NAD(P)-bd_dom_sf"/>
</dbReference>
<dbReference type="EMBL" id="OV696690">
    <property type="protein sequence ID" value="CAH1265922.1"/>
    <property type="molecule type" value="Genomic_DNA"/>
</dbReference>
<keyword evidence="15" id="KW-1185">Reference proteome</keyword>
<dbReference type="PROSITE" id="PS00069">
    <property type="entry name" value="G6P_DEHYDROGENASE"/>
    <property type="match status" value="1"/>
</dbReference>
<dbReference type="PANTHER" id="PTHR23429">
    <property type="entry name" value="GLUCOSE-6-PHOSPHATE 1-DEHYDROGENASE G6PD"/>
    <property type="match status" value="1"/>
</dbReference>
<dbReference type="AlphaFoldDB" id="A0A8K0EX66"/>
<keyword evidence="4" id="KW-0963">Cytoplasm</keyword>
<evidence type="ECO:0000256" key="7">
    <source>
        <dbReference type="ARBA" id="ARBA00023002"/>
    </source>
</evidence>
<dbReference type="GO" id="GO:0006006">
    <property type="term" value="P:glucose metabolic process"/>
    <property type="evidence" value="ECO:0007669"/>
    <property type="project" value="UniProtKB-KW"/>
</dbReference>
<dbReference type="InterPro" id="IPR001282">
    <property type="entry name" value="G6P_DH"/>
</dbReference>
<accession>A0A8K0EX66</accession>
<dbReference type="OrthoDB" id="60984at2759"/>
<dbReference type="GO" id="GO:0050661">
    <property type="term" value="F:NADP binding"/>
    <property type="evidence" value="ECO:0007669"/>
    <property type="project" value="InterPro"/>
</dbReference>
<evidence type="ECO:0000313" key="14">
    <source>
        <dbReference type="EMBL" id="CAH1265922.1"/>
    </source>
</evidence>
<keyword evidence="8 10" id="KW-0119">Carbohydrate metabolism</keyword>
<dbReference type="PIRSF" id="PIRSF000110">
    <property type="entry name" value="G6PD"/>
    <property type="match status" value="1"/>
</dbReference>
<dbReference type="GO" id="GO:0004345">
    <property type="term" value="F:glucose-6-phosphate dehydrogenase activity"/>
    <property type="evidence" value="ECO:0007669"/>
    <property type="project" value="UniProtKB-EC"/>
</dbReference>
<sequence length="586" mass="66326">MGTGSSKDRSRQSTSPEDTSRVNPPPSSSDSHSYSSQLVGGANPETGEPCRQVHSLTAQTGHGNNTMSNVQTNAVSSVQKTKDQLLKGVSILKETLDSQDDVPHVFVVFGASGDLAKKKIYPTLWWLFKDGLLPRQTYFVGYARSDLTVQAVRDKSTQYMKLQDDEKDKFEEFWKMNSYVKGSYTERTDFEHLNQEINTLPKGDLAHRLFYLALPPTVFKDVSSNVRLCCMGHEGWSRIIVEKPFGRDSESSADLSQHLSKLFREDQIYRIDHYLGKEMVQNLMVLRFGNKMFSPLWHRDHVQCVVITFKEPFGTMGRGGYFDESGIIRDVMQNHLMQILSLVAMEKPASTSAEDIRDEKVKVLKCMPPLELQNVVVGQYTGDPQGEGDAKNGYLDDKTVPKGSVTPTFASAVVFVKTERWDGVPFIMKCGKALNERKAEVRIQFKDVPGDIFGGQCKRNELVIRVQPQEAVYCKMMVKAPGMNINPEESELDLSYGARYKGVKMPDAYERLILDVFCGAQLHFVRSDELREAWRIFTPLLHKLEKDKIKPAPYKYGSRGPQEADDLARKFGFIFSGTYKWTKPQL</sequence>
<feature type="domain" description="Glucose-6-phosphate dehydrogenase C-terminal" evidence="13">
    <location>
        <begin position="284"/>
        <end position="572"/>
    </location>
</feature>
<feature type="compositionally biased region" description="Basic and acidic residues" evidence="11">
    <location>
        <begin position="1"/>
        <end position="11"/>
    </location>
</feature>
<dbReference type="UniPathway" id="UPA00115">
    <property type="reaction ID" value="UER00408"/>
</dbReference>
<feature type="domain" description="Glucose-6-phosphate dehydrogenase NAD-binding" evidence="12">
    <location>
        <begin position="107"/>
        <end position="282"/>
    </location>
</feature>
<dbReference type="FunFam" id="3.40.50.720:FF:000111">
    <property type="entry name" value="Glucose-6-phosphate 1-dehydrogenase"/>
    <property type="match status" value="1"/>
</dbReference>
<evidence type="ECO:0000313" key="15">
    <source>
        <dbReference type="Proteomes" id="UP000838412"/>
    </source>
</evidence>
<evidence type="ECO:0000256" key="8">
    <source>
        <dbReference type="ARBA" id="ARBA00023277"/>
    </source>
</evidence>
<gene>
    <name evidence="14" type="primary">G6PD</name>
    <name evidence="14" type="ORF">BLAG_LOCUS19713</name>
</gene>
<dbReference type="InterPro" id="IPR022675">
    <property type="entry name" value="G6P_DH_C"/>
</dbReference>
<organism evidence="14 15">
    <name type="scientific">Branchiostoma lanceolatum</name>
    <name type="common">Common lancelet</name>
    <name type="synonym">Amphioxus lanceolatum</name>
    <dbReference type="NCBI Taxonomy" id="7740"/>
    <lineage>
        <taxon>Eukaryota</taxon>
        <taxon>Metazoa</taxon>
        <taxon>Chordata</taxon>
        <taxon>Cephalochordata</taxon>
        <taxon>Leptocardii</taxon>
        <taxon>Amphioxiformes</taxon>
        <taxon>Branchiostomatidae</taxon>
        <taxon>Branchiostoma</taxon>
    </lineage>
</organism>